<feature type="non-terminal residue" evidence="1">
    <location>
        <position position="187"/>
    </location>
</feature>
<proteinExistence type="predicted"/>
<evidence type="ECO:0000313" key="2">
    <source>
        <dbReference type="Proteomes" id="UP000790709"/>
    </source>
</evidence>
<dbReference type="EMBL" id="MU266361">
    <property type="protein sequence ID" value="KAH7927785.1"/>
    <property type="molecule type" value="Genomic_DNA"/>
</dbReference>
<accession>A0ACB8BRJ5</accession>
<protein>
    <submittedName>
        <fullName evidence="1">Uncharacterized protein</fullName>
    </submittedName>
</protein>
<comment type="caution">
    <text evidence="1">The sequence shown here is derived from an EMBL/GenBank/DDBJ whole genome shotgun (WGS) entry which is preliminary data.</text>
</comment>
<sequence>SLFIATPVSPRFSEDDVVRTPEPISRGRSIQFDDDLTSSPYHVEPYPVRKLNAEEHVLDSPDRRRVEGVYDRFLMATTGVKRLGRGYQSDNLKPVHNTPTVDHKPVASNNRNFKVFNTARRAMPPPVSSEDQWRSSSVDEFGFVTCSAGAPRASREESKNTTLIHRAIKAMVPGKTVSRRLSRTLAA</sequence>
<name>A0ACB8BRJ5_9AGAM</name>
<reference evidence="1" key="1">
    <citation type="journal article" date="2021" name="New Phytol.">
        <title>Evolutionary innovations through gain and loss of genes in the ectomycorrhizal Boletales.</title>
        <authorList>
            <person name="Wu G."/>
            <person name="Miyauchi S."/>
            <person name="Morin E."/>
            <person name="Kuo A."/>
            <person name="Drula E."/>
            <person name="Varga T."/>
            <person name="Kohler A."/>
            <person name="Feng B."/>
            <person name="Cao Y."/>
            <person name="Lipzen A."/>
            <person name="Daum C."/>
            <person name="Hundley H."/>
            <person name="Pangilinan J."/>
            <person name="Johnson J."/>
            <person name="Barry K."/>
            <person name="LaButti K."/>
            <person name="Ng V."/>
            <person name="Ahrendt S."/>
            <person name="Min B."/>
            <person name="Choi I.G."/>
            <person name="Park H."/>
            <person name="Plett J.M."/>
            <person name="Magnuson J."/>
            <person name="Spatafora J.W."/>
            <person name="Nagy L.G."/>
            <person name="Henrissat B."/>
            <person name="Grigoriev I.V."/>
            <person name="Yang Z.L."/>
            <person name="Xu J."/>
            <person name="Martin F.M."/>
        </authorList>
    </citation>
    <scope>NUCLEOTIDE SEQUENCE</scope>
    <source>
        <strain evidence="1">KUC20120723A-06</strain>
    </source>
</reference>
<organism evidence="1 2">
    <name type="scientific">Leucogyrophana mollusca</name>
    <dbReference type="NCBI Taxonomy" id="85980"/>
    <lineage>
        <taxon>Eukaryota</taxon>
        <taxon>Fungi</taxon>
        <taxon>Dikarya</taxon>
        <taxon>Basidiomycota</taxon>
        <taxon>Agaricomycotina</taxon>
        <taxon>Agaricomycetes</taxon>
        <taxon>Agaricomycetidae</taxon>
        <taxon>Boletales</taxon>
        <taxon>Boletales incertae sedis</taxon>
        <taxon>Leucogyrophana</taxon>
    </lineage>
</organism>
<keyword evidence="2" id="KW-1185">Reference proteome</keyword>
<dbReference type="Proteomes" id="UP000790709">
    <property type="component" value="Unassembled WGS sequence"/>
</dbReference>
<feature type="non-terminal residue" evidence="1">
    <location>
        <position position="1"/>
    </location>
</feature>
<evidence type="ECO:0000313" key="1">
    <source>
        <dbReference type="EMBL" id="KAH7927785.1"/>
    </source>
</evidence>
<gene>
    <name evidence="1" type="ORF">BV22DRAFT_970604</name>
</gene>